<dbReference type="EMBL" id="JACATH010000011">
    <property type="protein sequence ID" value="NWJ57707.1"/>
    <property type="molecule type" value="Genomic_DNA"/>
</dbReference>
<dbReference type="Proteomes" id="UP000587702">
    <property type="component" value="Unassembled WGS sequence"/>
</dbReference>
<gene>
    <name evidence="3" type="ORF">HX852_07350</name>
    <name evidence="2" type="ORF">HX858_08170</name>
    <name evidence="1" type="ORF">HX860_04600</name>
</gene>
<evidence type="ECO:0008006" key="7">
    <source>
        <dbReference type="Google" id="ProtNLM"/>
    </source>
</evidence>
<evidence type="ECO:0000313" key="6">
    <source>
        <dbReference type="Proteomes" id="UP000587702"/>
    </source>
</evidence>
<proteinExistence type="predicted"/>
<dbReference type="Proteomes" id="UP000575480">
    <property type="component" value="Unassembled WGS sequence"/>
</dbReference>
<dbReference type="Proteomes" id="UP000549797">
    <property type="component" value="Unassembled WGS sequence"/>
</dbReference>
<dbReference type="EMBL" id="JACATJ010000014">
    <property type="protein sequence ID" value="NWK09571.1"/>
    <property type="molecule type" value="Genomic_DNA"/>
</dbReference>
<comment type="caution">
    <text evidence="2">The sequence shown here is derived from an EMBL/GenBank/DDBJ whole genome shotgun (WGS) entry which is preliminary data.</text>
</comment>
<dbReference type="EMBL" id="JACATI010000004">
    <property type="protein sequence ID" value="NWJ20334.1"/>
    <property type="molecule type" value="Genomic_DNA"/>
</dbReference>
<dbReference type="AlphaFoldDB" id="A0A7K4MW65"/>
<protein>
    <recommendedName>
        <fullName evidence="7">Trm112 family protein</fullName>
    </recommendedName>
</protein>
<evidence type="ECO:0000313" key="4">
    <source>
        <dbReference type="Proteomes" id="UP000549797"/>
    </source>
</evidence>
<sequence length="56" mass="6421">MLFDVNNSNLCPLCLRDGYSIKLELTESMLLVCKRCSRAFEVKSNGKRMLSDEMNC</sequence>
<reference evidence="2" key="2">
    <citation type="submission" date="2020-06" db="EMBL/GenBank/DDBJ databases">
        <authorList>
            <person name="Wang Y."/>
        </authorList>
    </citation>
    <scope>NUCLEOTIDE SEQUENCE</scope>
    <source>
        <strain evidence="3">D1a</strain>
        <strain evidence="1">L14</strain>
        <strain evidence="2">L15a</strain>
    </source>
</reference>
<organism evidence="2 5">
    <name type="scientific">Marine Group I thaumarchaeote</name>
    <dbReference type="NCBI Taxonomy" id="2511932"/>
    <lineage>
        <taxon>Archaea</taxon>
        <taxon>Nitrososphaerota</taxon>
        <taxon>Marine Group I</taxon>
    </lineage>
</organism>
<accession>A0A7K4MW65</accession>
<name>A0A7K4MW65_9ARCH</name>
<reference evidence="4 5" key="1">
    <citation type="journal article" date="2019" name="Environ. Microbiol.">
        <title>Genomics insights into ecotype formation of ammonia-oxidizing archaea in the deep ocean.</title>
        <authorList>
            <person name="Wang Y."/>
            <person name="Huang J.M."/>
            <person name="Cui G.J."/>
            <person name="Nunoura T."/>
            <person name="Takaki Y."/>
            <person name="Li W.L."/>
            <person name="Li J."/>
            <person name="Gao Z.M."/>
            <person name="Takai K."/>
            <person name="Zhang A.Q."/>
            <person name="Stepanauskas R."/>
        </authorList>
    </citation>
    <scope>NUCLEOTIDE SEQUENCE [LARGE SCALE GENOMIC DNA]</scope>
    <source>
        <strain evidence="3 4">D1a</strain>
        <strain evidence="1 6">L14</strain>
        <strain evidence="2 5">L15a</strain>
    </source>
</reference>
<evidence type="ECO:0000313" key="5">
    <source>
        <dbReference type="Proteomes" id="UP000575480"/>
    </source>
</evidence>
<evidence type="ECO:0000313" key="2">
    <source>
        <dbReference type="EMBL" id="NWJ57707.1"/>
    </source>
</evidence>
<evidence type="ECO:0000313" key="3">
    <source>
        <dbReference type="EMBL" id="NWK09571.1"/>
    </source>
</evidence>
<evidence type="ECO:0000313" key="1">
    <source>
        <dbReference type="EMBL" id="NWJ20334.1"/>
    </source>
</evidence>